<evidence type="ECO:0000256" key="2">
    <source>
        <dbReference type="ARBA" id="ARBA00023315"/>
    </source>
</evidence>
<keyword evidence="5" id="KW-1185">Reference proteome</keyword>
<organism evidence="4 5">
    <name type="scientific">Nonomuraea maritima</name>
    <dbReference type="NCBI Taxonomy" id="683260"/>
    <lineage>
        <taxon>Bacteria</taxon>
        <taxon>Bacillati</taxon>
        <taxon>Actinomycetota</taxon>
        <taxon>Actinomycetes</taxon>
        <taxon>Streptosporangiales</taxon>
        <taxon>Streptosporangiaceae</taxon>
        <taxon>Nonomuraea</taxon>
    </lineage>
</organism>
<name>A0A1G9KIV0_9ACTN</name>
<dbReference type="SUPFAM" id="SSF55729">
    <property type="entry name" value="Acyl-CoA N-acyltransferases (Nat)"/>
    <property type="match status" value="2"/>
</dbReference>
<feature type="domain" description="N-acetyltransferase" evidence="3">
    <location>
        <begin position="8"/>
        <end position="170"/>
    </location>
</feature>
<dbReference type="EMBL" id="FNFB01000022">
    <property type="protein sequence ID" value="SDL49427.1"/>
    <property type="molecule type" value="Genomic_DNA"/>
</dbReference>
<dbReference type="CDD" id="cd04301">
    <property type="entry name" value="NAT_SF"/>
    <property type="match status" value="2"/>
</dbReference>
<feature type="domain" description="N-acetyltransferase" evidence="3">
    <location>
        <begin position="167"/>
        <end position="313"/>
    </location>
</feature>
<dbReference type="PANTHER" id="PTHR43877">
    <property type="entry name" value="AMINOALKYLPHOSPHONATE N-ACETYLTRANSFERASE-RELATED-RELATED"/>
    <property type="match status" value="1"/>
</dbReference>
<evidence type="ECO:0000313" key="4">
    <source>
        <dbReference type="EMBL" id="SDL49427.1"/>
    </source>
</evidence>
<evidence type="ECO:0000259" key="3">
    <source>
        <dbReference type="PROSITE" id="PS51186"/>
    </source>
</evidence>
<dbReference type="OrthoDB" id="9789603at2"/>
<dbReference type="Pfam" id="PF00583">
    <property type="entry name" value="Acetyltransf_1"/>
    <property type="match status" value="2"/>
</dbReference>
<keyword evidence="2" id="KW-0012">Acyltransferase</keyword>
<evidence type="ECO:0000256" key="1">
    <source>
        <dbReference type="ARBA" id="ARBA00022679"/>
    </source>
</evidence>
<keyword evidence="1 4" id="KW-0808">Transferase</keyword>
<dbReference type="InterPro" id="IPR016181">
    <property type="entry name" value="Acyl_CoA_acyltransferase"/>
</dbReference>
<dbReference type="RefSeq" id="WP_090770944.1">
    <property type="nucleotide sequence ID" value="NZ_FNFB01000022.1"/>
</dbReference>
<dbReference type="AlphaFoldDB" id="A0A1G9KIV0"/>
<dbReference type="PANTHER" id="PTHR43877:SF2">
    <property type="entry name" value="AMINOALKYLPHOSPHONATE N-ACETYLTRANSFERASE-RELATED"/>
    <property type="match status" value="1"/>
</dbReference>
<reference evidence="4 5" key="1">
    <citation type="submission" date="2016-10" db="EMBL/GenBank/DDBJ databases">
        <authorList>
            <person name="de Groot N.N."/>
        </authorList>
    </citation>
    <scope>NUCLEOTIDE SEQUENCE [LARGE SCALE GENOMIC DNA]</scope>
    <source>
        <strain evidence="4 5">CGMCC 4.5681</strain>
    </source>
</reference>
<sequence length="313" mass="34357">MTKTDRKIDIVPLGADEGPRLRDIRLRALNDAPTSFASSYDREVAFPPETWAERLADPAARWWVARTDDGADAGLVCLRMEETGGHLLSMWVAPEARAARVGSRLVDAALAWARENAAERVRLWVVDSNEGARAFYTRKGFVPSGRTGALTREDGPDTPETEFVLSLVFRQARREDLPAIVAMLADDPLGAQREGDPSDERYLAAFDQIDANPYDELIVAEVDGKVVGTMQLTYLAGLSRLGAERCQIEAVRVAASTRGGGLGRKMIQWGIDRARARGCVLVQLTSDKARTDAHRFYGNLGFAESHVGFKLAL</sequence>
<dbReference type="STRING" id="683260.SAMN05421874_122118"/>
<dbReference type="PROSITE" id="PS51186">
    <property type="entry name" value="GNAT"/>
    <property type="match status" value="2"/>
</dbReference>
<dbReference type="Proteomes" id="UP000198683">
    <property type="component" value="Unassembled WGS sequence"/>
</dbReference>
<gene>
    <name evidence="4" type="ORF">SAMN05421874_122118</name>
</gene>
<dbReference type="GO" id="GO:0016747">
    <property type="term" value="F:acyltransferase activity, transferring groups other than amino-acyl groups"/>
    <property type="evidence" value="ECO:0007669"/>
    <property type="project" value="InterPro"/>
</dbReference>
<dbReference type="InterPro" id="IPR050832">
    <property type="entry name" value="Bact_Acetyltransf"/>
</dbReference>
<evidence type="ECO:0000313" key="5">
    <source>
        <dbReference type="Proteomes" id="UP000198683"/>
    </source>
</evidence>
<dbReference type="Gene3D" id="3.40.630.30">
    <property type="match status" value="2"/>
</dbReference>
<proteinExistence type="predicted"/>
<protein>
    <submittedName>
        <fullName evidence="4">Predicted N-acetyltransferase YhbS</fullName>
    </submittedName>
</protein>
<accession>A0A1G9KIV0</accession>
<dbReference type="InterPro" id="IPR000182">
    <property type="entry name" value="GNAT_dom"/>
</dbReference>